<dbReference type="InterPro" id="IPR019734">
    <property type="entry name" value="TPR_rpt"/>
</dbReference>
<keyword evidence="3" id="KW-0175">Coiled coil</keyword>
<dbReference type="GO" id="GO:0043565">
    <property type="term" value="F:sequence-specific DNA binding"/>
    <property type="evidence" value="ECO:0007669"/>
    <property type="project" value="InterPro"/>
</dbReference>
<keyword evidence="7" id="KW-1185">Reference proteome</keyword>
<dbReference type="Pfam" id="PF12833">
    <property type="entry name" value="HTH_18"/>
    <property type="match status" value="1"/>
</dbReference>
<evidence type="ECO:0000256" key="3">
    <source>
        <dbReference type="SAM" id="Coils"/>
    </source>
</evidence>
<dbReference type="InterPro" id="IPR009057">
    <property type="entry name" value="Homeodomain-like_sf"/>
</dbReference>
<name>A0A0Q3HVT8_9FLAO</name>
<evidence type="ECO:0000256" key="1">
    <source>
        <dbReference type="ARBA" id="ARBA00023015"/>
    </source>
</evidence>
<dbReference type="SMART" id="SM00028">
    <property type="entry name" value="TPR"/>
    <property type="match status" value="3"/>
</dbReference>
<accession>A0A0Q3HVT8</accession>
<gene>
    <name evidence="6" type="ORF">AR438_01670</name>
</gene>
<dbReference type="Gene3D" id="1.25.40.10">
    <property type="entry name" value="Tetratricopeptide repeat domain"/>
    <property type="match status" value="2"/>
</dbReference>
<dbReference type="InterPro" id="IPR018060">
    <property type="entry name" value="HTH_AraC"/>
</dbReference>
<dbReference type="AlphaFoldDB" id="A0A0Q3HVT8"/>
<feature type="coiled-coil region" evidence="3">
    <location>
        <begin position="363"/>
        <end position="433"/>
    </location>
</feature>
<dbReference type="InterPro" id="IPR011990">
    <property type="entry name" value="TPR-like_helical_dom_sf"/>
</dbReference>
<evidence type="ECO:0000259" key="5">
    <source>
        <dbReference type="PROSITE" id="PS01124"/>
    </source>
</evidence>
<evidence type="ECO:0000313" key="6">
    <source>
        <dbReference type="EMBL" id="KQK26952.1"/>
    </source>
</evidence>
<keyword evidence="4" id="KW-1133">Transmembrane helix</keyword>
<reference evidence="6 7" key="1">
    <citation type="submission" date="2015-10" db="EMBL/GenBank/DDBJ databases">
        <title>Chryseobacterium aquaticum genome.</title>
        <authorList>
            <person name="Newman J.D."/>
            <person name="Ferguson M.B."/>
            <person name="Miller J.R."/>
        </authorList>
    </citation>
    <scope>NUCLEOTIDE SEQUENCE [LARGE SCALE GENOMIC DNA]</scope>
    <source>
        <strain evidence="6 7">KCTC 12483</strain>
    </source>
</reference>
<evidence type="ECO:0000313" key="7">
    <source>
        <dbReference type="Proteomes" id="UP000051682"/>
    </source>
</evidence>
<proteinExistence type="predicted"/>
<evidence type="ECO:0000256" key="4">
    <source>
        <dbReference type="SAM" id="Phobius"/>
    </source>
</evidence>
<keyword evidence="4" id="KW-0472">Membrane</keyword>
<sequence>MQKTILLILLFVFSSYFPQTSKEIEIYKNDFFLYPSIGAQKSLVSVEKIFKSDKAIDKAFAYTAKRHLLTINNNYNGDVYLSKINYYLQSVKESQENNKDLSNIYNILGNTDKANENLKSALQNFFKAEFFAKKSNDLQQIIKVKGNIATVKGDIGLWEDAIKETKSSIQFLKANKNSYDKEYYTIQLYNQYNNLGNWYLQKYNDTKSEKKYLDSAKTIYNTLLHQNTNVLQKALIYENIGSIYSLEDNYSKSILNYKKALENFNLSNSSQNLISTNYNIAYNYYKLQKYDEAKKYFKYIISKEKEKSSFQYLFSHQYLAKIYIYKENRDSANYFLDTFLNLYSKKTKIEKKEFANIYKEIENKSLNNEIASIKNENKSLRNLSNAGIVIGLFFIFFSTIYIYYQTKEKRKAKNKLNNLLKQIEENKAVTTDSFSKVTIKDEKEKLIIEGLKKIENNKYFLNKDFNLHNAAKKIGTNTTYLTIVVKNYKNCSFNDYTNELRISYLINEIINDKKIRNYTVQALAEFVGYKNGTSFSKIFKEKTGVTPFQFIEKLK</sequence>
<feature type="transmembrane region" description="Helical" evidence="4">
    <location>
        <begin position="383"/>
        <end position="404"/>
    </location>
</feature>
<comment type="caution">
    <text evidence="6">The sequence shown here is derived from an EMBL/GenBank/DDBJ whole genome shotgun (WGS) entry which is preliminary data.</text>
</comment>
<dbReference type="SUPFAM" id="SSF48452">
    <property type="entry name" value="TPR-like"/>
    <property type="match status" value="1"/>
</dbReference>
<dbReference type="Gene3D" id="1.10.10.60">
    <property type="entry name" value="Homeodomain-like"/>
    <property type="match status" value="2"/>
</dbReference>
<protein>
    <recommendedName>
        <fullName evidence="5">HTH araC/xylS-type domain-containing protein</fullName>
    </recommendedName>
</protein>
<organism evidence="6 7">
    <name type="scientific">Chryseobacterium aquaticum</name>
    <dbReference type="NCBI Taxonomy" id="452084"/>
    <lineage>
        <taxon>Bacteria</taxon>
        <taxon>Pseudomonadati</taxon>
        <taxon>Bacteroidota</taxon>
        <taxon>Flavobacteriia</taxon>
        <taxon>Flavobacteriales</taxon>
        <taxon>Weeksellaceae</taxon>
        <taxon>Chryseobacterium group</taxon>
        <taxon>Chryseobacterium</taxon>
    </lineage>
</organism>
<dbReference type="OrthoDB" id="5295174at2"/>
<dbReference type="SUPFAM" id="SSF46689">
    <property type="entry name" value="Homeodomain-like"/>
    <property type="match status" value="1"/>
</dbReference>
<keyword evidence="4" id="KW-0812">Transmembrane</keyword>
<keyword evidence="2" id="KW-0804">Transcription</keyword>
<dbReference type="RefSeq" id="WP_056011126.1">
    <property type="nucleotide sequence ID" value="NZ_LLYZ01000002.1"/>
</dbReference>
<dbReference type="STRING" id="452084.AR438_01670"/>
<dbReference type="SMART" id="SM00342">
    <property type="entry name" value="HTH_ARAC"/>
    <property type="match status" value="1"/>
</dbReference>
<dbReference type="EMBL" id="LLYZ01000002">
    <property type="protein sequence ID" value="KQK26952.1"/>
    <property type="molecule type" value="Genomic_DNA"/>
</dbReference>
<dbReference type="PROSITE" id="PS01124">
    <property type="entry name" value="HTH_ARAC_FAMILY_2"/>
    <property type="match status" value="1"/>
</dbReference>
<feature type="domain" description="HTH araC/xylS-type" evidence="5">
    <location>
        <begin position="461"/>
        <end position="553"/>
    </location>
</feature>
<evidence type="ECO:0000256" key="2">
    <source>
        <dbReference type="ARBA" id="ARBA00023163"/>
    </source>
</evidence>
<dbReference type="GO" id="GO:0003700">
    <property type="term" value="F:DNA-binding transcription factor activity"/>
    <property type="evidence" value="ECO:0007669"/>
    <property type="project" value="InterPro"/>
</dbReference>
<dbReference type="Proteomes" id="UP000051682">
    <property type="component" value="Unassembled WGS sequence"/>
</dbReference>
<keyword evidence="1" id="KW-0805">Transcription regulation</keyword>